<protein>
    <submittedName>
        <fullName evidence="1">Uncharacterized protein</fullName>
    </submittedName>
</protein>
<dbReference type="RefSeq" id="WP_152871061.1">
    <property type="nucleotide sequence ID" value="NZ_WBSL01000003.1"/>
</dbReference>
<evidence type="ECO:0000313" key="1">
    <source>
        <dbReference type="EMBL" id="MPY66710.1"/>
    </source>
</evidence>
<accession>A0A7X1NVW5</accession>
<dbReference type="AlphaFoldDB" id="A0A7X1NVW5"/>
<keyword evidence="2" id="KW-1185">Reference proteome</keyword>
<reference evidence="1 2" key="1">
    <citation type="submission" date="2019-10" db="EMBL/GenBank/DDBJ databases">
        <title>Deinococcus sp. isolated from soil.</title>
        <authorList>
            <person name="Li Y."/>
            <person name="Wang J."/>
        </authorList>
    </citation>
    <scope>NUCLEOTIDE SEQUENCE [LARGE SCALE GENOMIC DNA]</scope>
    <source>
        <strain evidence="1 2">SDU3-2</strain>
    </source>
</reference>
<comment type="caution">
    <text evidence="1">The sequence shown here is derived from an EMBL/GenBank/DDBJ whole genome shotgun (WGS) entry which is preliminary data.</text>
</comment>
<proteinExistence type="predicted"/>
<dbReference type="EMBL" id="WBSL01000003">
    <property type="protein sequence ID" value="MPY66710.1"/>
    <property type="molecule type" value="Genomic_DNA"/>
</dbReference>
<name>A0A7X1NVW5_9DEIO</name>
<gene>
    <name evidence="1" type="ORF">F8S09_08405</name>
</gene>
<sequence length="115" mass="12382">MLLSSALACPVKPGTVANSLFKDTRRLTPICGPLYLTFKQAMSGVKWTEMYALDAKTGAAQTAYVLAGLQKGGYRKVKEARTPRSQTYLFQRGKNTITAVVGHSGPVQYLGLAGQ</sequence>
<evidence type="ECO:0000313" key="2">
    <source>
        <dbReference type="Proteomes" id="UP000484842"/>
    </source>
</evidence>
<organism evidence="1 2">
    <name type="scientific">Deinococcus terrestris</name>
    <dbReference type="NCBI Taxonomy" id="2651870"/>
    <lineage>
        <taxon>Bacteria</taxon>
        <taxon>Thermotogati</taxon>
        <taxon>Deinococcota</taxon>
        <taxon>Deinococci</taxon>
        <taxon>Deinococcales</taxon>
        <taxon>Deinococcaceae</taxon>
        <taxon>Deinococcus</taxon>
    </lineage>
</organism>
<dbReference type="Proteomes" id="UP000484842">
    <property type="component" value="Unassembled WGS sequence"/>
</dbReference>